<dbReference type="Proteomes" id="UP001183006">
    <property type="component" value="Chromosome"/>
</dbReference>
<proteinExistence type="predicted"/>
<keyword evidence="1" id="KW-0812">Transmembrane</keyword>
<evidence type="ECO:0000313" key="3">
    <source>
        <dbReference type="EMBL" id="WMW22854.1"/>
    </source>
</evidence>
<dbReference type="Pfam" id="PF10102">
    <property type="entry name" value="DUF2341"/>
    <property type="match status" value="1"/>
</dbReference>
<organism evidence="3 4">
    <name type="scientific">Methanolobus mangrovi</name>
    <dbReference type="NCBI Taxonomy" id="3072977"/>
    <lineage>
        <taxon>Archaea</taxon>
        <taxon>Methanobacteriati</taxon>
        <taxon>Methanobacteriota</taxon>
        <taxon>Stenosarchaea group</taxon>
        <taxon>Methanomicrobia</taxon>
        <taxon>Methanosarcinales</taxon>
        <taxon>Methanosarcinaceae</taxon>
        <taxon>Methanolobus</taxon>
    </lineage>
</organism>
<reference evidence="3" key="1">
    <citation type="submission" date="2023-08" db="EMBL/GenBank/DDBJ databases">
        <title>Methanolobus mangrovi sp. nov. and Methanolobus sediminis sp. nov, two novel methylotrophic methanogens isolated from mangrove sediments in China.</title>
        <authorList>
            <person name="Zhou J."/>
        </authorList>
    </citation>
    <scope>NUCLEOTIDE SEQUENCE</scope>
    <source>
        <strain evidence="3">FTZ2</strain>
    </source>
</reference>
<feature type="domain" description="DUF2341" evidence="2">
    <location>
        <begin position="54"/>
        <end position="132"/>
    </location>
</feature>
<dbReference type="InterPro" id="IPR018765">
    <property type="entry name" value="DUF2341"/>
</dbReference>
<sequence>MQTCTALTYSGGGEWNYSEEISIRENSGNNLINYQIPIVLNSSNFDFSLASSEGEDIRFSSGDKQLQHWIEEWNVAREEAVVWVKVPSIAAEGTAKITMHYGNPDATDISSSASTFEFYDDFSGSSLFGNWESYTTGGSELKVSNGVCNLIVPKFHPEDVVSIKSKDEFPVNSMFVAKRKKTTTGTDSRGPVITQGFVDPQRETKNQVLTSTELQNETKVIWILENSKSDARYFPRDLTAVNVAEGDWYTIGVAWYMEDEFGKIAWFKNGVRDSRMDLAATEENNYIPVTDMKVYLFASTYSDVSDNTGYASFDYVYVRKFVSEEPTVMFAGTMAEEETVTEAEPVRINITPASGLISAIRIFDTADYDDTAIVDLKDSGINTVMLLTDGDNVWNLERFVKKAHDNDMQVYAMIFNDPKSDSDEDNSVYVKDVLEQVMDYNSKSLSAFDGVNIALDPCSEDPEEACALNLLILEDAREIAGDKLAVAIDIPSSYALADIPAVSANADLIILQTYSLDESYPQTKDEIIDSIASKMGEIRISDSKALIGIAVNEGFMTDADVQSLLEELQDYYAEDTAFMGTSIVVYEDYEEYSMIPETTEESKGIPGFSGLFAIIGLLAVSYWQKRR</sequence>
<protein>
    <submittedName>
        <fullName evidence="3">DUF2341 domain-containing protein</fullName>
    </submittedName>
</protein>
<accession>A0AA51UH94</accession>
<evidence type="ECO:0000313" key="4">
    <source>
        <dbReference type="Proteomes" id="UP001183006"/>
    </source>
</evidence>
<evidence type="ECO:0000256" key="1">
    <source>
        <dbReference type="SAM" id="Phobius"/>
    </source>
</evidence>
<dbReference type="AlphaFoldDB" id="A0AA51UH94"/>
<dbReference type="GeneID" id="84229126"/>
<dbReference type="Gene3D" id="3.20.20.80">
    <property type="entry name" value="Glycosidases"/>
    <property type="match status" value="1"/>
</dbReference>
<dbReference type="InterPro" id="IPR017853">
    <property type="entry name" value="GH"/>
</dbReference>
<name>A0AA51UH94_9EURY</name>
<dbReference type="KEGG" id="mmav:RE476_03255"/>
<evidence type="ECO:0000259" key="2">
    <source>
        <dbReference type="Pfam" id="PF10102"/>
    </source>
</evidence>
<dbReference type="SUPFAM" id="SSF51445">
    <property type="entry name" value="(Trans)glycosidases"/>
    <property type="match status" value="1"/>
</dbReference>
<gene>
    <name evidence="3" type="ORF">RE476_03255</name>
</gene>
<keyword evidence="1" id="KW-1133">Transmembrane helix</keyword>
<keyword evidence="1" id="KW-0472">Membrane</keyword>
<dbReference type="EMBL" id="CP133594">
    <property type="protein sequence ID" value="WMW22854.1"/>
    <property type="molecule type" value="Genomic_DNA"/>
</dbReference>
<feature type="transmembrane region" description="Helical" evidence="1">
    <location>
        <begin position="604"/>
        <end position="623"/>
    </location>
</feature>
<dbReference type="RefSeq" id="WP_309308968.1">
    <property type="nucleotide sequence ID" value="NZ_CP133594.1"/>
</dbReference>
<keyword evidence="4" id="KW-1185">Reference proteome</keyword>